<dbReference type="AlphaFoldDB" id="A0A7U4J6H5"/>
<keyword evidence="2 3" id="KW-0732">Signal</keyword>
<dbReference type="GO" id="GO:0050821">
    <property type="term" value="P:protein stabilization"/>
    <property type="evidence" value="ECO:0007669"/>
    <property type="project" value="TreeGrafter"/>
</dbReference>
<reference evidence="4 5" key="2">
    <citation type="submission" date="2015-02" db="EMBL/GenBank/DDBJ databases">
        <title>The complete genome of Sphingomonas hengshuiensis sp. WHSC-8 isolated from soil of Hengshui Lake.</title>
        <authorList>
            <person name="Wei S."/>
            <person name="Guo J."/>
            <person name="Su C."/>
            <person name="Wu R."/>
            <person name="Zhang Z."/>
            <person name="Liang K."/>
            <person name="Li H."/>
            <person name="Wang T."/>
            <person name="Liu H."/>
            <person name="Zhang C."/>
            <person name="Li Z."/>
            <person name="Wang Q."/>
            <person name="Meng J."/>
        </authorList>
    </citation>
    <scope>NUCLEOTIDE SEQUENCE [LARGE SCALE GENOMIC DNA]</scope>
    <source>
        <strain evidence="4 5">WHSC-8</strain>
    </source>
</reference>
<gene>
    <name evidence="4" type="ORF">TS85_03850</name>
</gene>
<evidence type="ECO:0000313" key="5">
    <source>
        <dbReference type="Proteomes" id="UP000032300"/>
    </source>
</evidence>
<dbReference type="EMBL" id="CP010836">
    <property type="protein sequence ID" value="AJP71141.1"/>
    <property type="molecule type" value="Genomic_DNA"/>
</dbReference>
<dbReference type="SMART" id="SM00935">
    <property type="entry name" value="OmpH"/>
    <property type="match status" value="1"/>
</dbReference>
<keyword evidence="5" id="KW-1185">Reference proteome</keyword>
<feature type="signal peptide" evidence="3">
    <location>
        <begin position="1"/>
        <end position="21"/>
    </location>
</feature>
<organism evidence="4 5">
    <name type="scientific">Sphingomonas hengshuiensis</name>
    <dbReference type="NCBI Taxonomy" id="1609977"/>
    <lineage>
        <taxon>Bacteria</taxon>
        <taxon>Pseudomonadati</taxon>
        <taxon>Pseudomonadota</taxon>
        <taxon>Alphaproteobacteria</taxon>
        <taxon>Sphingomonadales</taxon>
        <taxon>Sphingomonadaceae</taxon>
        <taxon>Sphingomonas</taxon>
    </lineage>
</organism>
<dbReference type="PANTHER" id="PTHR35089:SF1">
    <property type="entry name" value="CHAPERONE PROTEIN SKP"/>
    <property type="match status" value="1"/>
</dbReference>
<feature type="chain" id="PRO_5031493660" description="Outer membrane chaperone Skp" evidence="3">
    <location>
        <begin position="22"/>
        <end position="189"/>
    </location>
</feature>
<dbReference type="SUPFAM" id="SSF111384">
    <property type="entry name" value="OmpH-like"/>
    <property type="match status" value="1"/>
</dbReference>
<sequence>MILRTILSAAALLSTSASAFAQTAPATAPAAPTLGGPVVPGVCLLSREAIFANALIGKAATARLKKMADDAQAQIAAERAPLEAEAKALQAEAAKLTPDQRRTREQALSARLQPLQAKAQKHSSEIEAARTREMQQIADLAQPVIAAAYQQKKCGLLFDRGSALGGNFANDLTADVVRALDAKSGKSAG</sequence>
<dbReference type="OrthoDB" id="7573043at2"/>
<evidence type="ECO:0000256" key="1">
    <source>
        <dbReference type="ARBA" id="ARBA00009091"/>
    </source>
</evidence>
<dbReference type="InterPro" id="IPR024930">
    <property type="entry name" value="Skp_dom_sf"/>
</dbReference>
<evidence type="ECO:0000256" key="3">
    <source>
        <dbReference type="SAM" id="SignalP"/>
    </source>
</evidence>
<dbReference type="GO" id="GO:0051082">
    <property type="term" value="F:unfolded protein binding"/>
    <property type="evidence" value="ECO:0007669"/>
    <property type="project" value="InterPro"/>
</dbReference>
<accession>A0A7U4J6H5</accession>
<evidence type="ECO:0000313" key="4">
    <source>
        <dbReference type="EMBL" id="AJP71141.1"/>
    </source>
</evidence>
<dbReference type="InterPro" id="IPR005632">
    <property type="entry name" value="Chaperone_Skp"/>
</dbReference>
<evidence type="ECO:0008006" key="6">
    <source>
        <dbReference type="Google" id="ProtNLM"/>
    </source>
</evidence>
<dbReference type="Pfam" id="PF03938">
    <property type="entry name" value="OmpH"/>
    <property type="match status" value="1"/>
</dbReference>
<name>A0A7U4J6H5_9SPHN</name>
<dbReference type="Gene3D" id="3.30.910.20">
    <property type="entry name" value="Skp domain"/>
    <property type="match status" value="1"/>
</dbReference>
<dbReference type="KEGG" id="sphi:TS85_03850"/>
<evidence type="ECO:0000256" key="2">
    <source>
        <dbReference type="ARBA" id="ARBA00022729"/>
    </source>
</evidence>
<dbReference type="Proteomes" id="UP000032300">
    <property type="component" value="Chromosome"/>
</dbReference>
<protein>
    <recommendedName>
        <fullName evidence="6">Outer membrane chaperone Skp</fullName>
    </recommendedName>
</protein>
<comment type="similarity">
    <text evidence="1">Belongs to the Skp family.</text>
</comment>
<proteinExistence type="inferred from homology"/>
<reference evidence="4 5" key="1">
    <citation type="journal article" date="2015" name="Int. J. Syst. Evol. Microbiol.">
        <title>Sphingomonas hengshuiensis sp. nov., isolated from lake wetland.</title>
        <authorList>
            <person name="Wei S."/>
            <person name="Wang T."/>
            <person name="Liu H."/>
            <person name="Zhang C."/>
            <person name="Guo J."/>
            <person name="Wang Q."/>
            <person name="Liang K."/>
            <person name="Zhang Z."/>
        </authorList>
    </citation>
    <scope>NUCLEOTIDE SEQUENCE [LARGE SCALE GENOMIC DNA]</scope>
    <source>
        <strain evidence="4 5">WHSC-8</strain>
    </source>
</reference>
<dbReference type="RefSeq" id="WP_044330534.1">
    <property type="nucleotide sequence ID" value="NZ_CP010836.1"/>
</dbReference>
<dbReference type="GO" id="GO:0005829">
    <property type="term" value="C:cytosol"/>
    <property type="evidence" value="ECO:0007669"/>
    <property type="project" value="TreeGrafter"/>
</dbReference>
<dbReference type="PANTHER" id="PTHR35089">
    <property type="entry name" value="CHAPERONE PROTEIN SKP"/>
    <property type="match status" value="1"/>
</dbReference>